<feature type="domain" description="AB hydrolase-1" evidence="1">
    <location>
        <begin position="88"/>
        <end position="188"/>
    </location>
</feature>
<dbReference type="GO" id="GO:0016787">
    <property type="term" value="F:hydrolase activity"/>
    <property type="evidence" value="ECO:0007669"/>
    <property type="project" value="UniProtKB-KW"/>
</dbReference>
<gene>
    <name evidence="3" type="ORF">ACFQ1U_01990</name>
</gene>
<evidence type="ECO:0000259" key="1">
    <source>
        <dbReference type="Pfam" id="PF00561"/>
    </source>
</evidence>
<dbReference type="InterPro" id="IPR029058">
    <property type="entry name" value="AB_hydrolase_fold"/>
</dbReference>
<sequence>MANFNTLNTMPPSLAVPKFIKNTAKGIQFISNHLAMRFSGKLFMTPVNFQVPEREKFMWKSAQKKRVKINALNKEIDVLTYGYSPKKVLLVHGWCGRSTQLFMIADKLLEKGFMVVSFDGPAHGKSEGKQTNMLEFIATIMQLSEEFGPFESAVGHSFGGMTLYNVANEIGLKNFVSIGAGDKVSTIINNFTTNIGLQPKIGKKLYHHFNKKMKLTADDYASSVKAKAIKTPVLVVHDANDGDVAVSCAINIRQNLQNGSLLITNGLGHTKILRDKTTMNTVANFIINNL</sequence>
<dbReference type="Proteomes" id="UP001597062">
    <property type="component" value="Unassembled WGS sequence"/>
</dbReference>
<evidence type="ECO:0000313" key="3">
    <source>
        <dbReference type="EMBL" id="MFD0991964.1"/>
    </source>
</evidence>
<dbReference type="InterPro" id="IPR013595">
    <property type="entry name" value="Pept_S33_TAP-like_C"/>
</dbReference>
<proteinExistence type="predicted"/>
<dbReference type="InterPro" id="IPR050471">
    <property type="entry name" value="AB_hydrolase"/>
</dbReference>
<protein>
    <submittedName>
        <fullName evidence="3">Alpha/beta hydrolase</fullName>
    </submittedName>
</protein>
<dbReference type="SUPFAM" id="SSF53474">
    <property type="entry name" value="alpha/beta-Hydrolases"/>
    <property type="match status" value="1"/>
</dbReference>
<name>A0ABW3JPS2_9FLAO</name>
<keyword evidence="3" id="KW-0378">Hydrolase</keyword>
<comment type="caution">
    <text evidence="3">The sequence shown here is derived from an EMBL/GenBank/DDBJ whole genome shotgun (WGS) entry which is preliminary data.</text>
</comment>
<dbReference type="Pfam" id="PF00561">
    <property type="entry name" value="Abhydrolase_1"/>
    <property type="match status" value="1"/>
</dbReference>
<dbReference type="PANTHER" id="PTHR43433:SF5">
    <property type="entry name" value="AB HYDROLASE-1 DOMAIN-CONTAINING PROTEIN"/>
    <property type="match status" value="1"/>
</dbReference>
<keyword evidence="4" id="KW-1185">Reference proteome</keyword>
<dbReference type="InterPro" id="IPR000073">
    <property type="entry name" value="AB_hydrolase_1"/>
</dbReference>
<organism evidence="3 4">
    <name type="scientific">Tenacibaculum geojense</name>
    <dbReference type="NCBI Taxonomy" id="915352"/>
    <lineage>
        <taxon>Bacteria</taxon>
        <taxon>Pseudomonadati</taxon>
        <taxon>Bacteroidota</taxon>
        <taxon>Flavobacteriia</taxon>
        <taxon>Flavobacteriales</taxon>
        <taxon>Flavobacteriaceae</taxon>
        <taxon>Tenacibaculum</taxon>
    </lineage>
</organism>
<dbReference type="RefSeq" id="WP_386104768.1">
    <property type="nucleotide sequence ID" value="NZ_JBHTJR010000014.1"/>
</dbReference>
<dbReference type="EMBL" id="JBHTJR010000014">
    <property type="protein sequence ID" value="MFD0991964.1"/>
    <property type="molecule type" value="Genomic_DNA"/>
</dbReference>
<dbReference type="Pfam" id="PF08386">
    <property type="entry name" value="Abhydrolase_4"/>
    <property type="match status" value="1"/>
</dbReference>
<dbReference type="PANTHER" id="PTHR43433">
    <property type="entry name" value="HYDROLASE, ALPHA/BETA FOLD FAMILY PROTEIN"/>
    <property type="match status" value="1"/>
</dbReference>
<evidence type="ECO:0000313" key="4">
    <source>
        <dbReference type="Proteomes" id="UP001597062"/>
    </source>
</evidence>
<reference evidence="4" key="1">
    <citation type="journal article" date="2019" name="Int. J. Syst. Evol. Microbiol.">
        <title>The Global Catalogue of Microorganisms (GCM) 10K type strain sequencing project: providing services to taxonomists for standard genome sequencing and annotation.</title>
        <authorList>
            <consortium name="The Broad Institute Genomics Platform"/>
            <consortium name="The Broad Institute Genome Sequencing Center for Infectious Disease"/>
            <person name="Wu L."/>
            <person name="Ma J."/>
        </authorList>
    </citation>
    <scope>NUCLEOTIDE SEQUENCE [LARGE SCALE GENOMIC DNA]</scope>
    <source>
        <strain evidence="4">CCUG 60527</strain>
    </source>
</reference>
<evidence type="ECO:0000259" key="2">
    <source>
        <dbReference type="Pfam" id="PF08386"/>
    </source>
</evidence>
<dbReference type="Gene3D" id="3.40.50.1820">
    <property type="entry name" value="alpha/beta hydrolase"/>
    <property type="match status" value="1"/>
</dbReference>
<feature type="domain" description="Peptidase S33 tripeptidyl aminopeptidase-like C-terminal" evidence="2">
    <location>
        <begin position="225"/>
        <end position="286"/>
    </location>
</feature>
<accession>A0ABW3JPS2</accession>